<accession>A0A0A7HEM7</accession>
<reference evidence="1 2" key="1">
    <citation type="submission" date="2014-10" db="EMBL/GenBank/DDBJ databases">
        <title>VR bacteriophages - a small but diverse group of low-temperature viruses.</title>
        <authorList>
            <person name="Kaliniene L."/>
            <person name="Meskys R."/>
            <person name="Simoliunas E."/>
            <person name="Zajanckauskaite A."/>
            <person name="Truncaite L."/>
        </authorList>
    </citation>
    <scope>NUCLEOTIDE SEQUENCE [LARGE SCALE GENOMIC DNA]</scope>
</reference>
<dbReference type="InterPro" id="IPR014791">
    <property type="entry name" value="Baseplate_struct_Gp11"/>
</dbReference>
<dbReference type="InterPro" id="IPR043180">
    <property type="entry name" value="Baseplate_struct_Gp11_C"/>
</dbReference>
<dbReference type="InterPro" id="IPR036214">
    <property type="entry name" value="Gp11_sf"/>
</dbReference>
<dbReference type="Pfam" id="PF08677">
    <property type="entry name" value="GP11"/>
    <property type="match status" value="1"/>
</dbReference>
<protein>
    <submittedName>
        <fullName evidence="1">Baseplate wedge subunit and tail pin</fullName>
    </submittedName>
</protein>
<proteinExistence type="predicted"/>
<dbReference type="GeneID" id="26640462"/>
<name>A0A0A7HEM7_9CAUD</name>
<evidence type="ECO:0000313" key="1">
    <source>
        <dbReference type="EMBL" id="AIZ02806.1"/>
    </source>
</evidence>
<sequence>MKTLTNKKAGVISRHASYLEFQNTSKNITAVMGQRAIGGPSATQTTEGIFYPTVQSAIDDIAFRYELPVGSVITNTNNLSPAAISQSDKIKFTGSISGAGVGDTVLFFIFGIPVEVIVGDSAVLVASKVNDALLTAVADSLIVSSSAIDSVDQSILNITYNDYQNHNFAPFAQYGCTLSQTITQQPRGGYGSWEYLGTSTQTLSGGSANGTISLYHYKRVS</sequence>
<dbReference type="Gene3D" id="2.20.20.20">
    <property type="entry name" value="Baseplate structural protein gp11, C-terminal domain"/>
    <property type="match status" value="1"/>
</dbReference>
<dbReference type="InterPro" id="IPR015982">
    <property type="entry name" value="Baseplate_struct_Gp11_N_sf"/>
</dbReference>
<dbReference type="Proteomes" id="UP000030718">
    <property type="component" value="Segment"/>
</dbReference>
<dbReference type="Gene3D" id="1.10.286.30">
    <property type="entry name" value="Baseplate structural protein GP11, N-terminal domain"/>
    <property type="match status" value="1"/>
</dbReference>
<keyword evidence="2" id="KW-1185">Reference proteome</keyword>
<dbReference type="InterPro" id="IPR015976">
    <property type="entry name" value="Phage_T4_Gp11_C"/>
</dbReference>
<dbReference type="OrthoDB" id="8112at10239"/>
<evidence type="ECO:0000313" key="2">
    <source>
        <dbReference type="Proteomes" id="UP000030718"/>
    </source>
</evidence>
<dbReference type="Gene3D" id="3.90.1160.10">
    <property type="entry name" value="Baseplate structural protein gp11, finger domain"/>
    <property type="match status" value="1"/>
</dbReference>
<dbReference type="RefSeq" id="YP_009214006.1">
    <property type="nucleotide sequence ID" value="NC_028957.1"/>
</dbReference>
<organism evidence="1 2">
    <name type="scientific">Escherichia phage vB_EcoM_VR26</name>
    <dbReference type="NCBI Taxonomy" id="1567029"/>
    <lineage>
        <taxon>Viruses</taxon>
        <taxon>Duplodnaviria</taxon>
        <taxon>Heunggongvirae</taxon>
        <taxon>Uroviricota</taxon>
        <taxon>Caudoviricetes</taxon>
        <taxon>Pantevenvirales</taxon>
        <taxon>Straboviridae</taxon>
        <taxon>Tevenvirinae</taxon>
        <taxon>Gaprivervirus</taxon>
        <taxon>Gaprivervirus vr26</taxon>
    </lineage>
</organism>
<dbReference type="SUPFAM" id="SSF56558">
    <property type="entry name" value="Baseplate structural protein gp11"/>
    <property type="match status" value="1"/>
</dbReference>
<dbReference type="EMBL" id="KP007362">
    <property type="protein sequence ID" value="AIZ02806.1"/>
    <property type="molecule type" value="Genomic_DNA"/>
</dbReference>
<dbReference type="KEGG" id="vg:26640462"/>
<gene>
    <name evidence="1" type="ORF">VR26_169</name>
</gene>